<reference evidence="1 2" key="1">
    <citation type="submission" date="2017-06" db="EMBL/GenBank/DDBJ databases">
        <title>Draft genome sequence of anaerobic fermentative bacterium Anaeromicrobium sediminis DY2726D isolated from West Pacific Ocean sediments.</title>
        <authorList>
            <person name="Zeng X."/>
        </authorList>
    </citation>
    <scope>NUCLEOTIDE SEQUENCE [LARGE SCALE GENOMIC DNA]</scope>
    <source>
        <strain evidence="1 2">DY2726D</strain>
    </source>
</reference>
<evidence type="ECO:0000313" key="1">
    <source>
        <dbReference type="EMBL" id="PAB58344.1"/>
    </source>
</evidence>
<organism evidence="1 2">
    <name type="scientific">Anaeromicrobium sediminis</name>
    <dbReference type="NCBI Taxonomy" id="1478221"/>
    <lineage>
        <taxon>Bacteria</taxon>
        <taxon>Bacillati</taxon>
        <taxon>Bacillota</taxon>
        <taxon>Clostridia</taxon>
        <taxon>Peptostreptococcales</taxon>
        <taxon>Thermotaleaceae</taxon>
        <taxon>Anaeromicrobium</taxon>
    </lineage>
</organism>
<comment type="caution">
    <text evidence="1">The sequence shown here is derived from an EMBL/GenBank/DDBJ whole genome shotgun (WGS) entry which is preliminary data.</text>
</comment>
<dbReference type="AlphaFoldDB" id="A0A267MFI5"/>
<dbReference type="EMBL" id="NIBG01000016">
    <property type="protein sequence ID" value="PAB58344.1"/>
    <property type="molecule type" value="Genomic_DNA"/>
</dbReference>
<protein>
    <submittedName>
        <fullName evidence="1">Uncharacterized protein</fullName>
    </submittedName>
</protein>
<gene>
    <name evidence="1" type="ORF">CCE28_15510</name>
</gene>
<keyword evidence="2" id="KW-1185">Reference proteome</keyword>
<evidence type="ECO:0000313" key="2">
    <source>
        <dbReference type="Proteomes" id="UP000216024"/>
    </source>
</evidence>
<proteinExistence type="predicted"/>
<dbReference type="RefSeq" id="WP_095134646.1">
    <property type="nucleotide sequence ID" value="NZ_NIBG01000016.1"/>
</dbReference>
<name>A0A267MFI5_9FIRM</name>
<dbReference type="Proteomes" id="UP000216024">
    <property type="component" value="Unassembled WGS sequence"/>
</dbReference>
<dbReference type="OrthoDB" id="1923599at2"/>
<sequence>MNIKNITWKEVLINKGYNESLVRSFIGFISWDESEIFSKLGQEINDVLGGYEGKIVAKDTVCAKYKSKGILFFDKDISQDIADNVFKAIQDYEHNEVYK</sequence>
<accession>A0A267MFI5</accession>